<dbReference type="PANTHER" id="PTHR45867">
    <property type="entry name" value="PURPLE ACID PHOSPHATASE"/>
    <property type="match status" value="1"/>
</dbReference>
<dbReference type="PANTHER" id="PTHR45867:SF10">
    <property type="entry name" value="PURPLE ACID PHOSPHATASE"/>
    <property type="match status" value="1"/>
</dbReference>
<name>F4Q0B9_CACFS</name>
<comment type="similarity">
    <text evidence="3">Belongs to the metallophosphoesterase superfamily. Purple acid phosphatase family.</text>
</comment>
<protein>
    <recommendedName>
        <fullName evidence="3">Purple acid phosphatase</fullName>
        <ecNumber evidence="3">3.1.3.2</ecNumber>
    </recommendedName>
</protein>
<dbReference type="InterPro" id="IPR004843">
    <property type="entry name" value="Calcineurin-like_PHP"/>
</dbReference>
<organism evidence="7 8">
    <name type="scientific">Cavenderia fasciculata</name>
    <name type="common">Slime mold</name>
    <name type="synonym">Dictyostelium fasciculatum</name>
    <dbReference type="NCBI Taxonomy" id="261658"/>
    <lineage>
        <taxon>Eukaryota</taxon>
        <taxon>Amoebozoa</taxon>
        <taxon>Evosea</taxon>
        <taxon>Eumycetozoa</taxon>
        <taxon>Dictyostelia</taxon>
        <taxon>Acytosteliales</taxon>
        <taxon>Cavenderiaceae</taxon>
        <taxon>Cavenderia</taxon>
    </lineage>
</organism>
<evidence type="ECO:0000256" key="2">
    <source>
        <dbReference type="ARBA" id="ARBA00023180"/>
    </source>
</evidence>
<dbReference type="InterPro" id="IPR015914">
    <property type="entry name" value="PAPs_N"/>
</dbReference>
<keyword evidence="2" id="KW-0325">Glycoprotein</keyword>
<feature type="domain" description="Calcineurin-like phosphoesterase" evidence="4">
    <location>
        <begin position="100"/>
        <end position="292"/>
    </location>
</feature>
<dbReference type="EMBL" id="GL883018">
    <property type="protein sequence ID" value="EGG18270.1"/>
    <property type="molecule type" value="Genomic_DNA"/>
</dbReference>
<dbReference type="EC" id="3.1.3.2" evidence="3"/>
<gene>
    <name evidence="7" type="ORF">DFA_03762</name>
</gene>
<feature type="domain" description="Purple acid phosphatase N-terminal" evidence="6">
    <location>
        <begin position="1"/>
        <end position="86"/>
    </location>
</feature>
<dbReference type="Pfam" id="PF00149">
    <property type="entry name" value="Metallophos"/>
    <property type="match status" value="1"/>
</dbReference>
<comment type="catalytic activity">
    <reaction evidence="3">
        <text>a phosphate monoester + H2O = an alcohol + phosphate</text>
        <dbReference type="Rhea" id="RHEA:15017"/>
        <dbReference type="ChEBI" id="CHEBI:15377"/>
        <dbReference type="ChEBI" id="CHEBI:30879"/>
        <dbReference type="ChEBI" id="CHEBI:43474"/>
        <dbReference type="ChEBI" id="CHEBI:67140"/>
        <dbReference type="EC" id="3.1.3.2"/>
    </reaction>
</comment>
<sequence>MAISWFTMDQGEEPTVVLSERPFEPSAGIAGLAQSSASCSSLSDEKHWHGYINTAIVKGLSSHSTYYYSCGDSKDLVWSSLYNFTTGVYPSATTTVTPFTIAAYGDMGSTGGDSVTIANLAKRTDFSFLLHVGDIAYANDSPSGNYTIWTSFLEQINQLSSTLAYQVCIGNHDTFQDEKIYQKTFIMPTEKSDETWYSFDYNGVHFVAFSTEDDYSTISKQYAWIEKELSSFRASNEFGWLIVYAHRPMYCSSSDGYCDASDKKHKDVLKYIEPLLYKYNVHLVVMGHSHSYERTLPVYENRVMGTYEQPLAPVHLVIGTAGNREGLINGWQDPAPVWSAGPRLEETGFGILSFNDSHLIYQFYLDSNDSIVDQFVLTKYSYN</sequence>
<dbReference type="OrthoDB" id="45007at2759"/>
<evidence type="ECO:0000259" key="4">
    <source>
        <dbReference type="Pfam" id="PF00149"/>
    </source>
</evidence>
<dbReference type="GO" id="GO:0046872">
    <property type="term" value="F:metal ion binding"/>
    <property type="evidence" value="ECO:0007669"/>
    <property type="project" value="InterPro"/>
</dbReference>
<dbReference type="OMA" id="CEPAHAC"/>
<dbReference type="Pfam" id="PF16656">
    <property type="entry name" value="Pur_ac_phosph_N"/>
    <property type="match status" value="1"/>
</dbReference>
<dbReference type="GO" id="GO:0003993">
    <property type="term" value="F:acid phosphatase activity"/>
    <property type="evidence" value="ECO:0007669"/>
    <property type="project" value="UniProtKB-EC"/>
</dbReference>
<evidence type="ECO:0000313" key="7">
    <source>
        <dbReference type="EMBL" id="EGG18270.1"/>
    </source>
</evidence>
<dbReference type="SUPFAM" id="SSF49363">
    <property type="entry name" value="Purple acid phosphatase, N-terminal domain"/>
    <property type="match status" value="1"/>
</dbReference>
<evidence type="ECO:0000256" key="1">
    <source>
        <dbReference type="ARBA" id="ARBA00022729"/>
    </source>
</evidence>
<keyword evidence="1" id="KW-0732">Signal</keyword>
<accession>F4Q0B9</accession>
<proteinExistence type="inferred from homology"/>
<dbReference type="InterPro" id="IPR029052">
    <property type="entry name" value="Metallo-depent_PP-like"/>
</dbReference>
<dbReference type="InterPro" id="IPR008963">
    <property type="entry name" value="Purple_acid_Pase-like_N"/>
</dbReference>
<keyword evidence="3" id="KW-0378">Hydrolase</keyword>
<dbReference type="AlphaFoldDB" id="F4Q0B9"/>
<dbReference type="CDD" id="cd00839">
    <property type="entry name" value="MPP_PAPs"/>
    <property type="match status" value="1"/>
</dbReference>
<dbReference type="KEGG" id="dfa:DFA_03762"/>
<reference evidence="8" key="1">
    <citation type="journal article" date="2011" name="Genome Res.">
        <title>Phylogeny-wide analysis of social amoeba genomes highlights ancient origins for complex intercellular communication.</title>
        <authorList>
            <person name="Heidel A.J."/>
            <person name="Lawal H.M."/>
            <person name="Felder M."/>
            <person name="Schilde C."/>
            <person name="Helps N.R."/>
            <person name="Tunggal B."/>
            <person name="Rivero F."/>
            <person name="John U."/>
            <person name="Schleicher M."/>
            <person name="Eichinger L."/>
            <person name="Platzer M."/>
            <person name="Noegel A.A."/>
            <person name="Schaap P."/>
            <person name="Gloeckner G."/>
        </authorList>
    </citation>
    <scope>NUCLEOTIDE SEQUENCE [LARGE SCALE GENOMIC DNA]</scope>
    <source>
        <strain evidence="8">SH3</strain>
    </source>
</reference>
<evidence type="ECO:0000259" key="5">
    <source>
        <dbReference type="Pfam" id="PF14008"/>
    </source>
</evidence>
<dbReference type="Proteomes" id="UP000007797">
    <property type="component" value="Unassembled WGS sequence"/>
</dbReference>
<keyword evidence="8" id="KW-1185">Reference proteome</keyword>
<dbReference type="Gene3D" id="2.60.40.380">
    <property type="entry name" value="Purple acid phosphatase-like, N-terminal"/>
    <property type="match status" value="1"/>
</dbReference>
<dbReference type="InterPro" id="IPR025733">
    <property type="entry name" value="PAPs_C"/>
</dbReference>
<dbReference type="Pfam" id="PF14008">
    <property type="entry name" value="Metallophos_C"/>
    <property type="match status" value="1"/>
</dbReference>
<dbReference type="Gene3D" id="3.60.21.10">
    <property type="match status" value="1"/>
</dbReference>
<evidence type="ECO:0000256" key="3">
    <source>
        <dbReference type="RuleBase" id="RU361203"/>
    </source>
</evidence>
<feature type="domain" description="Purple acid phosphatase C-terminal" evidence="5">
    <location>
        <begin position="312"/>
        <end position="374"/>
    </location>
</feature>
<dbReference type="GeneID" id="14870440"/>
<dbReference type="SUPFAM" id="SSF56300">
    <property type="entry name" value="Metallo-dependent phosphatases"/>
    <property type="match status" value="1"/>
</dbReference>
<dbReference type="InterPro" id="IPR041792">
    <property type="entry name" value="MPP_PAP"/>
</dbReference>
<evidence type="ECO:0000259" key="6">
    <source>
        <dbReference type="Pfam" id="PF16656"/>
    </source>
</evidence>
<evidence type="ECO:0000313" key="8">
    <source>
        <dbReference type="Proteomes" id="UP000007797"/>
    </source>
</evidence>
<dbReference type="RefSeq" id="XP_004357093.1">
    <property type="nucleotide sequence ID" value="XM_004357038.1"/>
</dbReference>